<accession>A0A8J5IUL4</accession>
<dbReference type="Proteomes" id="UP000709295">
    <property type="component" value="Unassembled WGS sequence"/>
</dbReference>
<protein>
    <submittedName>
        <fullName evidence="1">Uncharacterized protein</fullName>
    </submittedName>
</protein>
<evidence type="ECO:0000313" key="1">
    <source>
        <dbReference type="EMBL" id="KAG6948978.1"/>
    </source>
</evidence>
<name>A0A8J5IUL4_9STRA</name>
<sequence>VAGSEKAHVVFGHLYSAKYLINPVDIPTSKGKKSTANIRAWVTHAMEDLLKLVGRKKAKQAAVNLFKNAMALQLLSTTVARLFASKLKDSQIRRASTFVECTAQQLKGVDDFRTKLKQAMDGLLTAAEDKRDNLSINFAGYEDDIQKMLYAYNDGRPSRFNEVVFEDFDSQELEAARRKGFGNARAVRKLFEVKKLVRISDENYERELKGQETVPPNGEVVKKTAADFIGSHVSESQTKTSQILDMAKGKVLVIDDAYNLNDNMYGKQVLDACRLQYAFHFEDYMEHELLDILEWNSSKRGVTSLKHAMGKAMSRPMVNGMTVLALEDVGVDVSGEKSKERKDPIKLLDKLYLVDEIKEQLTQLRNQMIVADCEGSGLPEVGHFVFRGSPGTVKTVARVMTEILHGMDQMLDRNAGLKSRFTRLIDFPD</sequence>
<dbReference type="PANTHER" id="PTHR43392">
    <property type="entry name" value="AAA-TYPE ATPASE FAMILY PROTEIN / ANKYRIN REPEAT FAMILY PROTEIN"/>
    <property type="match status" value="1"/>
</dbReference>
<evidence type="ECO:0000313" key="2">
    <source>
        <dbReference type="Proteomes" id="UP000709295"/>
    </source>
</evidence>
<comment type="caution">
    <text evidence="1">The sequence shown here is derived from an EMBL/GenBank/DDBJ whole genome shotgun (WGS) entry which is preliminary data.</text>
</comment>
<gene>
    <name evidence="1" type="ORF">JG688_00014835</name>
</gene>
<proteinExistence type="predicted"/>
<dbReference type="EMBL" id="JAENGY010001480">
    <property type="protein sequence ID" value="KAG6948978.1"/>
    <property type="molecule type" value="Genomic_DNA"/>
</dbReference>
<dbReference type="AlphaFoldDB" id="A0A8J5IUL4"/>
<feature type="non-terminal residue" evidence="1">
    <location>
        <position position="1"/>
    </location>
</feature>
<organism evidence="1 2">
    <name type="scientific">Phytophthora aleatoria</name>
    <dbReference type="NCBI Taxonomy" id="2496075"/>
    <lineage>
        <taxon>Eukaryota</taxon>
        <taxon>Sar</taxon>
        <taxon>Stramenopiles</taxon>
        <taxon>Oomycota</taxon>
        <taxon>Peronosporomycetes</taxon>
        <taxon>Peronosporales</taxon>
        <taxon>Peronosporaceae</taxon>
        <taxon>Phytophthora</taxon>
    </lineage>
</organism>
<dbReference type="InterPro" id="IPR050773">
    <property type="entry name" value="CbxX/CfxQ_RuBisCO_ESX"/>
</dbReference>
<keyword evidence="2" id="KW-1185">Reference proteome</keyword>
<dbReference type="GO" id="GO:0016887">
    <property type="term" value="F:ATP hydrolysis activity"/>
    <property type="evidence" value="ECO:0007669"/>
    <property type="project" value="TreeGrafter"/>
</dbReference>
<dbReference type="PANTHER" id="PTHR43392:SF2">
    <property type="entry name" value="AAA-TYPE ATPASE FAMILY PROTEIN _ ANKYRIN REPEAT FAMILY PROTEIN"/>
    <property type="match status" value="1"/>
</dbReference>
<reference evidence="1" key="1">
    <citation type="submission" date="2021-01" db="EMBL/GenBank/DDBJ databases">
        <title>Phytophthora aleatoria, a newly-described species from Pinus radiata is distinct from Phytophthora cactorum isolates based on comparative genomics.</title>
        <authorList>
            <person name="Mcdougal R."/>
            <person name="Panda P."/>
            <person name="Williams N."/>
            <person name="Studholme D.J."/>
        </authorList>
    </citation>
    <scope>NUCLEOTIDE SEQUENCE</scope>
    <source>
        <strain evidence="1">NZFS 4037</strain>
    </source>
</reference>